<evidence type="ECO:0000259" key="2">
    <source>
        <dbReference type="PROSITE" id="PS50076"/>
    </source>
</evidence>
<dbReference type="InterPro" id="IPR018253">
    <property type="entry name" value="DnaJ_domain_CS"/>
</dbReference>
<dbReference type="SUPFAM" id="SSF50978">
    <property type="entry name" value="WD40 repeat-like"/>
    <property type="match status" value="1"/>
</dbReference>
<dbReference type="InterPro" id="IPR011333">
    <property type="entry name" value="SKP1/BTB/POZ_sf"/>
</dbReference>
<name>A0A1I7WMR2_HETBA</name>
<organism evidence="3 4">
    <name type="scientific">Heterorhabditis bacteriophora</name>
    <name type="common">Entomopathogenic nematode worm</name>
    <dbReference type="NCBI Taxonomy" id="37862"/>
    <lineage>
        <taxon>Eukaryota</taxon>
        <taxon>Metazoa</taxon>
        <taxon>Ecdysozoa</taxon>
        <taxon>Nematoda</taxon>
        <taxon>Chromadorea</taxon>
        <taxon>Rhabditida</taxon>
        <taxon>Rhabditina</taxon>
        <taxon>Rhabditomorpha</taxon>
        <taxon>Strongyloidea</taxon>
        <taxon>Heterorhabditidae</taxon>
        <taxon>Heterorhabditis</taxon>
    </lineage>
</organism>
<dbReference type="InterPro" id="IPR001623">
    <property type="entry name" value="DnaJ_domain"/>
</dbReference>
<dbReference type="PANTHER" id="PTHR15859:SF1">
    <property type="entry name" value="BTB DOMAIN-CONTAINING PROTEIN"/>
    <property type="match status" value="1"/>
</dbReference>
<sequence>MSIPVSSQEQIINLNVGGHRFATSSHTLTWVPDSFFTSCNMYCMNSGDSRITSLNGPGVGVGRDGHFLQNSGYNTPRMYGHCKKSSYEMNRFIRSELSQLRHHSCAQSEDEPDPLRVRMVKAHHNSIVVAYAYYACVYRMKESIGWQTVYNTDCMESLIKHVALNTKFGPQNADRMLAVALANANILLWSLEEEGTALKMGTFTLGVAVDKLFFIGSQMVALSRTGKVGIWHSMTHNWQVQEKIVKFFDVVAISCYDTAGSSLLLGCTNGSMYYVDMQKFPLRLCTIRSIDGAAISAFVVHECEGSNRMGSRPRRYLFCGTTTGNVQMESKISFNPYEVLGLKENCNEKEIQKAYKLQCLRWHPDKNLNNKEEAETRFIAAKEAFEFLFDKSKRNKYDQHTRNARMQEERHKARLEKADSTRRKFIDDLRQREKEFADRHTLSEKLTPSQEESRRRKQELNIRAEFEELRMKLEKEVSDEIHAQQERLNKVRQEASEAEQPRIKTGDWINPPSSDVSENQKTQEDSVDNGRKEYKSTFISPLTFDRLG</sequence>
<keyword evidence="3" id="KW-1185">Reference proteome</keyword>
<dbReference type="WBParaSite" id="Hba_06435">
    <property type="protein sequence ID" value="Hba_06435"/>
    <property type="gene ID" value="Hba_06435"/>
</dbReference>
<evidence type="ECO:0000313" key="3">
    <source>
        <dbReference type="Proteomes" id="UP000095283"/>
    </source>
</evidence>
<dbReference type="PRINTS" id="PR00625">
    <property type="entry name" value="JDOMAIN"/>
</dbReference>
<feature type="region of interest" description="Disordered" evidence="1">
    <location>
        <begin position="397"/>
        <end position="419"/>
    </location>
</feature>
<dbReference type="SMART" id="SM00271">
    <property type="entry name" value="DnaJ"/>
    <property type="match status" value="1"/>
</dbReference>
<dbReference type="PROSITE" id="PS00636">
    <property type="entry name" value="DNAJ_1"/>
    <property type="match status" value="1"/>
</dbReference>
<evidence type="ECO:0000256" key="1">
    <source>
        <dbReference type="SAM" id="MobiDB-lite"/>
    </source>
</evidence>
<reference evidence="4" key="1">
    <citation type="submission" date="2016-11" db="UniProtKB">
        <authorList>
            <consortium name="WormBaseParasite"/>
        </authorList>
    </citation>
    <scope>IDENTIFICATION</scope>
</reference>
<feature type="domain" description="J" evidence="2">
    <location>
        <begin position="335"/>
        <end position="401"/>
    </location>
</feature>
<feature type="region of interest" description="Disordered" evidence="1">
    <location>
        <begin position="436"/>
        <end position="458"/>
    </location>
</feature>
<dbReference type="PROSITE" id="PS50076">
    <property type="entry name" value="DNAJ_2"/>
    <property type="match status" value="1"/>
</dbReference>
<dbReference type="Pfam" id="PF00226">
    <property type="entry name" value="DnaJ"/>
    <property type="match status" value="1"/>
</dbReference>
<dbReference type="SUPFAM" id="SSF54695">
    <property type="entry name" value="POZ domain"/>
    <property type="match status" value="1"/>
</dbReference>
<dbReference type="Gene3D" id="1.10.287.110">
    <property type="entry name" value="DnaJ domain"/>
    <property type="match status" value="1"/>
</dbReference>
<dbReference type="SUPFAM" id="SSF46565">
    <property type="entry name" value="Chaperone J-domain"/>
    <property type="match status" value="1"/>
</dbReference>
<proteinExistence type="predicted"/>
<dbReference type="InterPro" id="IPR036869">
    <property type="entry name" value="J_dom_sf"/>
</dbReference>
<dbReference type="InterPro" id="IPR036322">
    <property type="entry name" value="WD40_repeat_dom_sf"/>
</dbReference>
<feature type="region of interest" description="Disordered" evidence="1">
    <location>
        <begin position="489"/>
        <end position="548"/>
    </location>
</feature>
<evidence type="ECO:0000313" key="4">
    <source>
        <dbReference type="WBParaSite" id="Hba_06435"/>
    </source>
</evidence>
<accession>A0A1I7WMR2</accession>
<feature type="compositionally biased region" description="Basic and acidic residues" evidence="1">
    <location>
        <begin position="489"/>
        <end position="505"/>
    </location>
</feature>
<dbReference type="InterPro" id="IPR047876">
    <property type="entry name" value="SHKBP1/KCTD3"/>
</dbReference>
<feature type="compositionally biased region" description="Polar residues" evidence="1">
    <location>
        <begin position="511"/>
        <end position="520"/>
    </location>
</feature>
<dbReference type="PANTHER" id="PTHR15859">
    <property type="entry name" value="SETA BINDING PROTEIN 1"/>
    <property type="match status" value="1"/>
</dbReference>
<dbReference type="Gene3D" id="3.30.710.10">
    <property type="entry name" value="Potassium Channel Kv1.1, Chain A"/>
    <property type="match status" value="1"/>
</dbReference>
<dbReference type="AlphaFoldDB" id="A0A1I7WMR2"/>
<feature type="compositionally biased region" description="Basic and acidic residues" evidence="1">
    <location>
        <begin position="521"/>
        <end position="535"/>
    </location>
</feature>
<dbReference type="Proteomes" id="UP000095283">
    <property type="component" value="Unplaced"/>
</dbReference>
<protein>
    <submittedName>
        <fullName evidence="4">J domain-containing protein</fullName>
    </submittedName>
</protein>
<dbReference type="CDD" id="cd06257">
    <property type="entry name" value="DnaJ"/>
    <property type="match status" value="1"/>
</dbReference>